<reference evidence="2" key="2">
    <citation type="submission" date="2015-01" db="EMBL/GenBank/DDBJ databases">
        <title>Evolutionary Origins and Diversification of the Mycorrhizal Mutualists.</title>
        <authorList>
            <consortium name="DOE Joint Genome Institute"/>
            <consortium name="Mycorrhizal Genomics Consortium"/>
            <person name="Kohler A."/>
            <person name="Kuo A."/>
            <person name="Nagy L.G."/>
            <person name="Floudas D."/>
            <person name="Copeland A."/>
            <person name="Barry K.W."/>
            <person name="Cichocki N."/>
            <person name="Veneault-Fourrey C."/>
            <person name="LaButti K."/>
            <person name="Lindquist E.A."/>
            <person name="Lipzen A."/>
            <person name="Lundell T."/>
            <person name="Morin E."/>
            <person name="Murat C."/>
            <person name="Riley R."/>
            <person name="Ohm R."/>
            <person name="Sun H."/>
            <person name="Tunlid A."/>
            <person name="Henrissat B."/>
            <person name="Grigoriev I.V."/>
            <person name="Hibbett D.S."/>
            <person name="Martin F."/>
        </authorList>
    </citation>
    <scope>NUCLEOTIDE SEQUENCE [LARGE SCALE GENOMIC DNA]</scope>
    <source>
        <strain evidence="2">Foug A</strain>
    </source>
</reference>
<evidence type="ECO:0000313" key="2">
    <source>
        <dbReference type="Proteomes" id="UP000053989"/>
    </source>
</evidence>
<organism evidence="1 2">
    <name type="scientific">Scleroderma citrinum Foug A</name>
    <dbReference type="NCBI Taxonomy" id="1036808"/>
    <lineage>
        <taxon>Eukaryota</taxon>
        <taxon>Fungi</taxon>
        <taxon>Dikarya</taxon>
        <taxon>Basidiomycota</taxon>
        <taxon>Agaricomycotina</taxon>
        <taxon>Agaricomycetes</taxon>
        <taxon>Agaricomycetidae</taxon>
        <taxon>Boletales</taxon>
        <taxon>Sclerodermatineae</taxon>
        <taxon>Sclerodermataceae</taxon>
        <taxon>Scleroderma</taxon>
    </lineage>
</organism>
<dbReference type="HOGENOM" id="CLU_087375_1_0_1"/>
<sequence>ERMMVEWKSAIYAFYSPVPTIGYVAGRRCHIFKCLGKSCKHLVWCFLDTGDKASTGNMWKHVKLCWGEDVLSTAQEVANLDVARKVIKGYAVNGSIVVAFKHKNKGKVTYLHRQHTKVETWYSLMKTGWPGYYLPHPSTVLCDIKIMFANTWNRIAKILQEYDGKLHFGTDAWTSPNHKAFVVFSVHLANNGKPLSMVLDIVEVARVSSIGIDSHLMLISKWLVSHRIKSC</sequence>
<protein>
    <submittedName>
        <fullName evidence="1">Uncharacterized protein</fullName>
    </submittedName>
</protein>
<dbReference type="STRING" id="1036808.A0A0C3D7S0"/>
<feature type="non-terminal residue" evidence="1">
    <location>
        <position position="1"/>
    </location>
</feature>
<dbReference type="Proteomes" id="UP000053989">
    <property type="component" value="Unassembled WGS sequence"/>
</dbReference>
<accession>A0A0C3D7S0</accession>
<keyword evidence="2" id="KW-1185">Reference proteome</keyword>
<dbReference type="InParanoid" id="A0A0C3D7S0"/>
<dbReference type="AlphaFoldDB" id="A0A0C3D7S0"/>
<evidence type="ECO:0000313" key="1">
    <source>
        <dbReference type="EMBL" id="KIM52111.1"/>
    </source>
</evidence>
<gene>
    <name evidence="1" type="ORF">SCLCIDRAFT_141912</name>
</gene>
<proteinExistence type="predicted"/>
<dbReference type="OrthoDB" id="2677917at2759"/>
<reference evidence="1 2" key="1">
    <citation type="submission" date="2014-04" db="EMBL/GenBank/DDBJ databases">
        <authorList>
            <consortium name="DOE Joint Genome Institute"/>
            <person name="Kuo A."/>
            <person name="Kohler A."/>
            <person name="Nagy L.G."/>
            <person name="Floudas D."/>
            <person name="Copeland A."/>
            <person name="Barry K.W."/>
            <person name="Cichocki N."/>
            <person name="Veneault-Fourrey C."/>
            <person name="LaButti K."/>
            <person name="Lindquist E.A."/>
            <person name="Lipzen A."/>
            <person name="Lundell T."/>
            <person name="Morin E."/>
            <person name="Murat C."/>
            <person name="Sun H."/>
            <person name="Tunlid A."/>
            <person name="Henrissat B."/>
            <person name="Grigoriev I.V."/>
            <person name="Hibbett D.S."/>
            <person name="Martin F."/>
            <person name="Nordberg H.P."/>
            <person name="Cantor M.N."/>
            <person name="Hua S.X."/>
        </authorList>
    </citation>
    <scope>NUCLEOTIDE SEQUENCE [LARGE SCALE GENOMIC DNA]</scope>
    <source>
        <strain evidence="1 2">Foug A</strain>
    </source>
</reference>
<dbReference type="EMBL" id="KN822224">
    <property type="protein sequence ID" value="KIM52111.1"/>
    <property type="molecule type" value="Genomic_DNA"/>
</dbReference>
<name>A0A0C3D7S0_9AGAM</name>